<keyword evidence="3" id="KW-1185">Reference proteome</keyword>
<gene>
    <name evidence="2" type="ORF">DealDRAFT_1000</name>
</gene>
<keyword evidence="1" id="KW-0472">Membrane</keyword>
<dbReference type="STRING" id="555088.DealDRAFT_1000"/>
<dbReference type="RefSeq" id="WP_008515436.1">
    <property type="nucleotide sequence ID" value="NZ_ACJM01000004.1"/>
</dbReference>
<reference evidence="2 3" key="1">
    <citation type="submission" date="2009-02" db="EMBL/GenBank/DDBJ databases">
        <title>Sequencing of the draft genome and assembly of Dethiobacter alkaliphilus AHT 1.</title>
        <authorList>
            <consortium name="US DOE Joint Genome Institute (JGI-PGF)"/>
            <person name="Lucas S."/>
            <person name="Copeland A."/>
            <person name="Lapidus A."/>
            <person name="Glavina del Rio T."/>
            <person name="Dalin E."/>
            <person name="Tice H."/>
            <person name="Bruce D."/>
            <person name="Goodwin L."/>
            <person name="Pitluck S."/>
            <person name="Larimer F."/>
            <person name="Land M.L."/>
            <person name="Hauser L."/>
            <person name="Muyzer G."/>
        </authorList>
    </citation>
    <scope>NUCLEOTIDE SEQUENCE [LARGE SCALE GENOMIC DNA]</scope>
    <source>
        <strain evidence="2 3">AHT 1</strain>
    </source>
</reference>
<proteinExistence type="predicted"/>
<dbReference type="EMBL" id="ACJM01000004">
    <property type="protein sequence ID" value="EEG78123.1"/>
    <property type="molecule type" value="Genomic_DNA"/>
</dbReference>
<feature type="transmembrane region" description="Helical" evidence="1">
    <location>
        <begin position="7"/>
        <end position="26"/>
    </location>
</feature>
<evidence type="ECO:0000256" key="1">
    <source>
        <dbReference type="SAM" id="Phobius"/>
    </source>
</evidence>
<protein>
    <recommendedName>
        <fullName evidence="4">DUF4829 domain-containing protein</fullName>
    </recommendedName>
</protein>
<dbReference type="AlphaFoldDB" id="C0GEU1"/>
<evidence type="ECO:0008006" key="4">
    <source>
        <dbReference type="Google" id="ProtNLM"/>
    </source>
</evidence>
<evidence type="ECO:0000313" key="3">
    <source>
        <dbReference type="Proteomes" id="UP000006443"/>
    </source>
</evidence>
<evidence type="ECO:0000313" key="2">
    <source>
        <dbReference type="EMBL" id="EEG78123.1"/>
    </source>
</evidence>
<dbReference type="OrthoDB" id="1756190at2"/>
<keyword evidence="1" id="KW-1133">Transmembrane helix</keyword>
<comment type="caution">
    <text evidence="2">The sequence shown here is derived from an EMBL/GenBank/DDBJ whole genome shotgun (WGS) entry which is preliminary data.</text>
</comment>
<dbReference type="Proteomes" id="UP000006443">
    <property type="component" value="Unassembled WGS sequence"/>
</dbReference>
<organism evidence="2 3">
    <name type="scientific">Dethiobacter alkaliphilus AHT 1</name>
    <dbReference type="NCBI Taxonomy" id="555088"/>
    <lineage>
        <taxon>Bacteria</taxon>
        <taxon>Bacillati</taxon>
        <taxon>Bacillota</taxon>
        <taxon>Dethiobacteria</taxon>
        <taxon>Dethiobacterales</taxon>
        <taxon>Dethiobacteraceae</taxon>
        <taxon>Dethiobacter</taxon>
    </lineage>
</organism>
<name>C0GEU1_DETAL</name>
<sequence>MSKKKIFALICLFIFTAWGIVSLYYYNKHLVTIKEYKMGERIEVSEGTVIINSIEIHDFERQYLGSDRIDWFYNSFLPKVPVSLQRSAVRVMAFYSEPYNSDLGVNDTEGRMMYVYGIYIPNDGKGLLDDDMELAVSANVITENGRNLTLSSGGYLNQNTNYILFHSGGRFFLNEYSLTSDDSLIIRVEDKLSEENHEIVTEPVWETKKYNFFSRPPAEYSFSPGTAFRYIGDIIRQEDVNAVDGLIHPQINDFPWEHLEHYESSGKHGGITSKGTTQYIDSYLGFADVFSTRITFSGSDDENADTVFEQHIYVVNYDGEWKIIDVSPPTTTNLPE</sequence>
<accession>C0GEU1</accession>
<keyword evidence="1" id="KW-0812">Transmembrane</keyword>